<organism evidence="1 2">
    <name type="scientific">Nonomuraea turkmeniaca</name>
    <dbReference type="NCBI Taxonomy" id="103838"/>
    <lineage>
        <taxon>Bacteria</taxon>
        <taxon>Bacillati</taxon>
        <taxon>Actinomycetota</taxon>
        <taxon>Actinomycetes</taxon>
        <taxon>Streptosporangiales</taxon>
        <taxon>Streptosporangiaceae</taxon>
        <taxon>Nonomuraea</taxon>
    </lineage>
</organism>
<dbReference type="Proteomes" id="UP000309128">
    <property type="component" value="Unassembled WGS sequence"/>
</dbReference>
<dbReference type="EMBL" id="VCKY01000274">
    <property type="protein sequence ID" value="TMR08724.1"/>
    <property type="molecule type" value="Genomic_DNA"/>
</dbReference>
<keyword evidence="2" id="KW-1185">Reference proteome</keyword>
<dbReference type="AlphaFoldDB" id="A0A5S4FI62"/>
<evidence type="ECO:0000313" key="1">
    <source>
        <dbReference type="EMBL" id="TMR08724.1"/>
    </source>
</evidence>
<proteinExistence type="predicted"/>
<name>A0A5S4FI62_9ACTN</name>
<evidence type="ECO:0000313" key="2">
    <source>
        <dbReference type="Proteomes" id="UP000309128"/>
    </source>
</evidence>
<gene>
    <name evidence="1" type="ORF">ETD86_46610</name>
</gene>
<sequence length="180" mass="19482">MDSQPDKSLRSLLNGELLIRFHAAVGRLLDHQQQTESKHACLHDADPWARSADCPLRQEVADLHAEIATRGDMIVLDAATPIPGFASAKVPGGEVGIDLGTREVVLIQHVDGIPRRIRWIWEDALVAGEVLMTAAIAARNQPDPAQVEKLAVMMHDFGDSDLVALARHLIASGVQLPDAS</sequence>
<accession>A0A5S4FI62</accession>
<protein>
    <submittedName>
        <fullName evidence="1">Uncharacterized protein</fullName>
    </submittedName>
</protein>
<comment type="caution">
    <text evidence="1">The sequence shown here is derived from an EMBL/GenBank/DDBJ whole genome shotgun (WGS) entry which is preliminary data.</text>
</comment>
<reference evidence="1 2" key="1">
    <citation type="submission" date="2019-05" db="EMBL/GenBank/DDBJ databases">
        <title>Draft genome sequence of Nonomuraea turkmeniaca DSM 43926.</title>
        <authorList>
            <person name="Saricaoglu S."/>
            <person name="Isik K."/>
        </authorList>
    </citation>
    <scope>NUCLEOTIDE SEQUENCE [LARGE SCALE GENOMIC DNA]</scope>
    <source>
        <strain evidence="1 2">DSM 43926</strain>
    </source>
</reference>